<evidence type="ECO:0000256" key="1">
    <source>
        <dbReference type="SAM" id="MobiDB-lite"/>
    </source>
</evidence>
<reference evidence="2 3" key="1">
    <citation type="submission" date="2020-08" db="EMBL/GenBank/DDBJ databases">
        <title>Plant Genome Project.</title>
        <authorList>
            <person name="Zhang R.-G."/>
        </authorList>
    </citation>
    <scope>NUCLEOTIDE SEQUENCE [LARGE SCALE GENOMIC DNA]</scope>
    <source>
        <strain evidence="2">WSP0</strain>
        <tissue evidence="2">Leaf</tissue>
    </source>
</reference>
<dbReference type="AlphaFoldDB" id="A0AAV6HW62"/>
<proteinExistence type="predicted"/>
<comment type="caution">
    <text evidence="2">The sequence shown here is derived from an EMBL/GenBank/DDBJ whole genome shotgun (WGS) entry which is preliminary data.</text>
</comment>
<feature type="compositionally biased region" description="Polar residues" evidence="1">
    <location>
        <begin position="78"/>
        <end position="94"/>
    </location>
</feature>
<gene>
    <name evidence="2" type="ORF">RHGRI_037565</name>
</gene>
<evidence type="ECO:0000313" key="3">
    <source>
        <dbReference type="Proteomes" id="UP000823749"/>
    </source>
</evidence>
<evidence type="ECO:0000313" key="2">
    <source>
        <dbReference type="EMBL" id="KAG5516871.1"/>
    </source>
</evidence>
<keyword evidence="3" id="KW-1185">Reference proteome</keyword>
<feature type="region of interest" description="Disordered" evidence="1">
    <location>
        <begin position="1"/>
        <end position="24"/>
    </location>
</feature>
<protein>
    <submittedName>
        <fullName evidence="2">Uncharacterized protein</fullName>
    </submittedName>
</protein>
<name>A0AAV6HW62_9ERIC</name>
<sequence length="94" mass="10432">MIGVCSPPFNPNLVSSGGSQKDTNRTSYFMQKQATQKEGKKPTWLDFVRVTLHDVEGSATLKQREMNLDDAIVDDTPPSKQVCETSSGNRTPMR</sequence>
<organism evidence="2 3">
    <name type="scientific">Rhododendron griersonianum</name>
    <dbReference type="NCBI Taxonomy" id="479676"/>
    <lineage>
        <taxon>Eukaryota</taxon>
        <taxon>Viridiplantae</taxon>
        <taxon>Streptophyta</taxon>
        <taxon>Embryophyta</taxon>
        <taxon>Tracheophyta</taxon>
        <taxon>Spermatophyta</taxon>
        <taxon>Magnoliopsida</taxon>
        <taxon>eudicotyledons</taxon>
        <taxon>Gunneridae</taxon>
        <taxon>Pentapetalae</taxon>
        <taxon>asterids</taxon>
        <taxon>Ericales</taxon>
        <taxon>Ericaceae</taxon>
        <taxon>Ericoideae</taxon>
        <taxon>Rhodoreae</taxon>
        <taxon>Rhododendron</taxon>
    </lineage>
</organism>
<accession>A0AAV6HW62</accession>
<dbReference type="Proteomes" id="UP000823749">
    <property type="component" value="Chromosome 13"/>
</dbReference>
<dbReference type="EMBL" id="JACTNZ010000013">
    <property type="protein sequence ID" value="KAG5516871.1"/>
    <property type="molecule type" value="Genomic_DNA"/>
</dbReference>
<feature type="region of interest" description="Disordered" evidence="1">
    <location>
        <begin position="72"/>
        <end position="94"/>
    </location>
</feature>
<feature type="compositionally biased region" description="Polar residues" evidence="1">
    <location>
        <begin position="12"/>
        <end position="24"/>
    </location>
</feature>